<dbReference type="RefSeq" id="WP_003373010.1">
    <property type="nucleotide sequence ID" value="NZ_JACBBA010000006.1"/>
</dbReference>
<organism evidence="3 4">
    <name type="scientific">Clostridium botulinum</name>
    <dbReference type="NCBI Taxonomy" id="1491"/>
    <lineage>
        <taxon>Bacteria</taxon>
        <taxon>Bacillati</taxon>
        <taxon>Bacillota</taxon>
        <taxon>Clostridia</taxon>
        <taxon>Eubacteriales</taxon>
        <taxon>Clostridiaceae</taxon>
        <taxon>Clostridium</taxon>
    </lineage>
</organism>
<dbReference type="PANTHER" id="PTHR40050">
    <property type="entry name" value="INNER SPORE COAT PROTEIN H"/>
    <property type="match status" value="1"/>
</dbReference>
<accession>A0A6B4JPY9</accession>
<dbReference type="EMBL" id="SXFB01000005">
    <property type="protein sequence ID" value="NFV26388.1"/>
    <property type="molecule type" value="Genomic_DNA"/>
</dbReference>
<feature type="compositionally biased region" description="Polar residues" evidence="1">
    <location>
        <begin position="280"/>
        <end position="291"/>
    </location>
</feature>
<feature type="region of interest" description="Disordered" evidence="1">
    <location>
        <begin position="200"/>
        <end position="259"/>
    </location>
</feature>
<keyword evidence="3" id="KW-0946">Virion</keyword>
<feature type="region of interest" description="Disordered" evidence="1">
    <location>
        <begin position="280"/>
        <end position="313"/>
    </location>
</feature>
<feature type="compositionally biased region" description="Polar residues" evidence="1">
    <location>
        <begin position="231"/>
        <end position="259"/>
    </location>
</feature>
<keyword evidence="2" id="KW-0812">Transmembrane</keyword>
<feature type="transmembrane region" description="Helical" evidence="2">
    <location>
        <begin position="7"/>
        <end position="27"/>
    </location>
</feature>
<dbReference type="InterPro" id="IPR014867">
    <property type="entry name" value="Spore_coat_CotH_CotH2/3/7"/>
</dbReference>
<sequence>MIKEKYKWYISIISMAIAVIVIFSLVINNKEKINSSIAQKTLSTVLDEDSITNIDIDINESDWNWLIENSINEEFRSCDLTINGEKFYNVGIRPKGNTSLTNVASDDTTDRYSFKIKFDKYVDGQTYHGLESIVLNNIIQDTTYMKEYITYDLYESLGVATPEMSYSNITVNNESWGLYLAIEVIDERYLENNFGTNEGNLYKPETMGVNNGGGNPPNGGERPTGQPPGIENNQNNMTMQPQGGQETQQNTNDQNISNTQQDLGNVSEMKMPTGQEKINATAEKNTSQDDNISNKEITKPNETTNNEMPQMGGNKMGGRAVEGADFVYIDDNVSSYSIVRESAVLKRTTDADFEKVINMFKNLNEGTNLEEVLDVEEVLKYFAVNTFVINLDSYSGAMYHNYYLYEKDGKCQMLPWDLNLSFGGFGARGGNGGNQGNASSASSVINFPIDNPVSGDLSSMPLIGKLLEVDEYKEMYHSYLKQIADEYFNNGYYENLVNKIDNLISSYVENDPTAFCTYDEYKNSIPEMIKFGEDRAKSVLAQLNGEQPSTTYGTIESTVNMTDLGDMGGGKGMPGNKINNATQNTEQKVFAEITSKDNVENTQVTNENLNKEVPNVINQDNTNANSSNQDMIKQNESNDITKTNENTKTEQSVNNAHNNMYKQNFQHVDNSEQNKKYLLILGGLVLLSGVSLLFVSKFKRKKLK</sequence>
<dbReference type="AlphaFoldDB" id="A0A6B4JPY9"/>
<keyword evidence="3" id="KW-0167">Capsid protein</keyword>
<dbReference type="PANTHER" id="PTHR40050:SF1">
    <property type="entry name" value="INNER SPORE COAT PROTEIN H"/>
    <property type="match status" value="1"/>
</dbReference>
<comment type="caution">
    <text evidence="3">The sequence shown here is derived from an EMBL/GenBank/DDBJ whole genome shotgun (WGS) entry which is preliminary data.</text>
</comment>
<dbReference type="Pfam" id="PF08757">
    <property type="entry name" value="CotH"/>
    <property type="match status" value="2"/>
</dbReference>
<feature type="transmembrane region" description="Helical" evidence="2">
    <location>
        <begin position="677"/>
        <end position="695"/>
    </location>
</feature>
<evidence type="ECO:0000313" key="4">
    <source>
        <dbReference type="Proteomes" id="UP000486903"/>
    </source>
</evidence>
<gene>
    <name evidence="3" type="ORF">FDG31_09405</name>
</gene>
<evidence type="ECO:0000256" key="2">
    <source>
        <dbReference type="SAM" id="Phobius"/>
    </source>
</evidence>
<evidence type="ECO:0000256" key="1">
    <source>
        <dbReference type="SAM" id="MobiDB-lite"/>
    </source>
</evidence>
<reference evidence="3 4" key="1">
    <citation type="submission" date="2019-04" db="EMBL/GenBank/DDBJ databases">
        <title>Genome sequencing of Clostridium botulinum Groups I-IV and Clostridium butyricum.</title>
        <authorList>
            <person name="Brunt J."/>
            <person name="Van Vliet A.H.M."/>
            <person name="Stringer S.C."/>
            <person name="Carter A.T."/>
            <person name="Peck M.W."/>
        </authorList>
    </citation>
    <scope>NUCLEOTIDE SEQUENCE [LARGE SCALE GENOMIC DNA]</scope>
    <source>
        <strain evidence="3 4">BL81</strain>
    </source>
</reference>
<evidence type="ECO:0000313" key="3">
    <source>
        <dbReference type="EMBL" id="NFV26388.1"/>
    </source>
</evidence>
<name>A0A6B4JPY9_CLOBO</name>
<keyword evidence="2" id="KW-1133">Transmembrane helix</keyword>
<protein>
    <submittedName>
        <fullName evidence="3">Spore coat protein CotH</fullName>
    </submittedName>
</protein>
<proteinExistence type="predicted"/>
<dbReference type="Proteomes" id="UP000486903">
    <property type="component" value="Unassembled WGS sequence"/>
</dbReference>
<keyword evidence="2" id="KW-0472">Membrane</keyword>